<dbReference type="CDD" id="cd06583">
    <property type="entry name" value="PGRP"/>
    <property type="match status" value="1"/>
</dbReference>
<evidence type="ECO:0000313" key="6">
    <source>
        <dbReference type="EMBL" id="KAK7107058.1"/>
    </source>
</evidence>
<gene>
    <name evidence="6" type="ORF">V1264_015038</name>
</gene>
<evidence type="ECO:0000259" key="5">
    <source>
        <dbReference type="SMART" id="SM00701"/>
    </source>
</evidence>
<dbReference type="PANTHER" id="PTHR11022">
    <property type="entry name" value="PEPTIDOGLYCAN RECOGNITION PROTEIN"/>
    <property type="match status" value="1"/>
</dbReference>
<evidence type="ECO:0000256" key="3">
    <source>
        <dbReference type="SAM" id="SignalP"/>
    </source>
</evidence>
<reference evidence="6 7" key="1">
    <citation type="submission" date="2024-02" db="EMBL/GenBank/DDBJ databases">
        <title>Chromosome-scale genome assembly of the rough periwinkle Littorina saxatilis.</title>
        <authorList>
            <person name="De Jode A."/>
            <person name="Faria R."/>
            <person name="Formenti G."/>
            <person name="Sims Y."/>
            <person name="Smith T.P."/>
            <person name="Tracey A."/>
            <person name="Wood J.M.D."/>
            <person name="Zagrodzka Z.B."/>
            <person name="Johannesson K."/>
            <person name="Butlin R.K."/>
            <person name="Leder E.H."/>
        </authorList>
    </citation>
    <scope>NUCLEOTIDE SEQUENCE [LARGE SCALE GENOMIC DNA]</scope>
    <source>
        <strain evidence="6">Snail1</strain>
        <tissue evidence="6">Muscle</tissue>
    </source>
</reference>
<evidence type="ECO:0000313" key="7">
    <source>
        <dbReference type="Proteomes" id="UP001374579"/>
    </source>
</evidence>
<feature type="signal peptide" evidence="3">
    <location>
        <begin position="1"/>
        <end position="24"/>
    </location>
</feature>
<dbReference type="SMART" id="SM00644">
    <property type="entry name" value="Ami_2"/>
    <property type="match status" value="1"/>
</dbReference>
<dbReference type="PANTHER" id="PTHR11022:SF41">
    <property type="entry name" value="PEPTIDOGLYCAN-RECOGNITION PROTEIN LC-RELATED"/>
    <property type="match status" value="1"/>
</dbReference>
<feature type="domain" description="Peptidoglycan recognition protein family" evidence="5">
    <location>
        <begin position="115"/>
        <end position="259"/>
    </location>
</feature>
<dbReference type="InterPro" id="IPR002502">
    <property type="entry name" value="Amidase_domain"/>
</dbReference>
<protein>
    <submittedName>
        <fullName evidence="6">Uncharacterized protein</fullName>
    </submittedName>
</protein>
<dbReference type="GO" id="GO:0008270">
    <property type="term" value="F:zinc ion binding"/>
    <property type="evidence" value="ECO:0007669"/>
    <property type="project" value="InterPro"/>
</dbReference>
<dbReference type="GO" id="GO:0008745">
    <property type="term" value="F:N-acetylmuramoyl-L-alanine amidase activity"/>
    <property type="evidence" value="ECO:0007669"/>
    <property type="project" value="InterPro"/>
</dbReference>
<name>A0AAN9GFH2_9CAEN</name>
<dbReference type="SMART" id="SM00701">
    <property type="entry name" value="PGRP"/>
    <property type="match status" value="1"/>
</dbReference>
<dbReference type="InterPro" id="IPR006619">
    <property type="entry name" value="PGRP_domain_met/bac"/>
</dbReference>
<dbReference type="Proteomes" id="UP001374579">
    <property type="component" value="Unassembled WGS sequence"/>
</dbReference>
<dbReference type="FunFam" id="3.40.80.10:FF:000001">
    <property type="entry name" value="Peptidoglycan recognition protein 1"/>
    <property type="match status" value="1"/>
</dbReference>
<dbReference type="GO" id="GO:0009253">
    <property type="term" value="P:peptidoglycan catabolic process"/>
    <property type="evidence" value="ECO:0007669"/>
    <property type="project" value="InterPro"/>
</dbReference>
<sequence>MKMKFVSVLELLVVLLCCTDVVLSDWRCGNEYGNCQFTSGTCSGSYVSGLCYGSTNRRCCVPAFNDGRCTSRRGTCQSTRLACGGGSYVSGLCGGPSDRRCCVSRTGTSASCNDVTIVSRAQWGARRPRSTSRMRTPVSLVFIHHTDGRACSDLASCKRVMQGVQNYHMDDPKRNYSDIGYSFLVGGDGKIYEGRGWDRQGAHTRNYNSRAVAISFMGDFMSQSPTSSALRAAQNLIACGVRQGKVSGNYKLYGHRQARGAGTTCPGNRLYSIIKRWNRYTAGTAP</sequence>
<dbReference type="EMBL" id="JBAMIC010000004">
    <property type="protein sequence ID" value="KAK7107058.1"/>
    <property type="molecule type" value="Genomic_DNA"/>
</dbReference>
<dbReference type="InterPro" id="IPR015510">
    <property type="entry name" value="PGRP"/>
</dbReference>
<keyword evidence="7" id="KW-1185">Reference proteome</keyword>
<evidence type="ECO:0000256" key="1">
    <source>
        <dbReference type="ARBA" id="ARBA00007553"/>
    </source>
</evidence>
<feature type="domain" description="N-acetylmuramoyl-L-alanine amidase" evidence="4">
    <location>
        <begin position="127"/>
        <end position="267"/>
    </location>
</feature>
<dbReference type="Gene3D" id="3.40.80.10">
    <property type="entry name" value="Peptidoglycan recognition protein-like"/>
    <property type="match status" value="1"/>
</dbReference>
<comment type="caution">
    <text evidence="6">The sequence shown here is derived from an EMBL/GenBank/DDBJ whole genome shotgun (WGS) entry which is preliminary data.</text>
</comment>
<dbReference type="InterPro" id="IPR036505">
    <property type="entry name" value="Amidase/PGRP_sf"/>
</dbReference>
<dbReference type="Pfam" id="PF01510">
    <property type="entry name" value="Amidase_2"/>
    <property type="match status" value="1"/>
</dbReference>
<evidence type="ECO:0000259" key="4">
    <source>
        <dbReference type="SMART" id="SM00644"/>
    </source>
</evidence>
<keyword evidence="3" id="KW-0732">Signal</keyword>
<dbReference type="GO" id="GO:0002376">
    <property type="term" value="P:immune system process"/>
    <property type="evidence" value="ECO:0007669"/>
    <property type="project" value="UniProtKB-KW"/>
</dbReference>
<organism evidence="6 7">
    <name type="scientific">Littorina saxatilis</name>
    <dbReference type="NCBI Taxonomy" id="31220"/>
    <lineage>
        <taxon>Eukaryota</taxon>
        <taxon>Metazoa</taxon>
        <taxon>Spiralia</taxon>
        <taxon>Lophotrochozoa</taxon>
        <taxon>Mollusca</taxon>
        <taxon>Gastropoda</taxon>
        <taxon>Caenogastropoda</taxon>
        <taxon>Littorinimorpha</taxon>
        <taxon>Littorinoidea</taxon>
        <taxon>Littorinidae</taxon>
        <taxon>Littorina</taxon>
    </lineage>
</organism>
<comment type="similarity">
    <text evidence="1">Belongs to the N-acetylmuramoyl-L-alanine amidase 2 family.</text>
</comment>
<accession>A0AAN9GFH2</accession>
<dbReference type="AlphaFoldDB" id="A0AAN9GFH2"/>
<keyword evidence="2" id="KW-0391">Immunity</keyword>
<feature type="chain" id="PRO_5042884820" evidence="3">
    <location>
        <begin position="25"/>
        <end position="286"/>
    </location>
</feature>
<proteinExistence type="inferred from homology"/>
<dbReference type="SUPFAM" id="SSF55846">
    <property type="entry name" value="N-acetylmuramoyl-L-alanine amidase-like"/>
    <property type="match status" value="1"/>
</dbReference>
<evidence type="ECO:0000256" key="2">
    <source>
        <dbReference type="ARBA" id="ARBA00022859"/>
    </source>
</evidence>